<keyword evidence="5 6" id="KW-0472">Membrane</keyword>
<name>A0A377JM16_9HELI</name>
<evidence type="ECO:0000256" key="6">
    <source>
        <dbReference type="SAM" id="Phobius"/>
    </source>
</evidence>
<sequence length="203" mass="21987">MQEYLQGFFVAFGLISAIGAQNAFVIKCAIKKQHTFLVCAVCVGCDVVFMSIGVLGFGSWLSQSAFLSKILALCGVVFLCYYGFLSFKSALHPKARLDSTQEQKSIPHKAILLQTLAITLLNPHMYLDTIVLLGSVGVSMESQFDFLLGCVSASAAWFALLGFGANALSPYFTSPKAFVWLDVCVGCVMFGIAFSLLLWVLGH</sequence>
<dbReference type="PANTHER" id="PTHR30086:SF20">
    <property type="entry name" value="ARGININE EXPORTER PROTEIN ARGO-RELATED"/>
    <property type="match status" value="1"/>
</dbReference>
<comment type="subcellular location">
    <subcellularLocation>
        <location evidence="1">Cell membrane</location>
        <topology evidence="1">Multi-pass membrane protein</topology>
    </subcellularLocation>
</comment>
<evidence type="ECO:0000313" key="8">
    <source>
        <dbReference type="Proteomes" id="UP000255335"/>
    </source>
</evidence>
<organism evidence="7 8">
    <name type="scientific">Helicobacter cinaedi</name>
    <dbReference type="NCBI Taxonomy" id="213"/>
    <lineage>
        <taxon>Bacteria</taxon>
        <taxon>Pseudomonadati</taxon>
        <taxon>Campylobacterota</taxon>
        <taxon>Epsilonproteobacteria</taxon>
        <taxon>Campylobacterales</taxon>
        <taxon>Helicobacteraceae</taxon>
        <taxon>Helicobacter</taxon>
    </lineage>
</organism>
<dbReference type="GO" id="GO:0015171">
    <property type="term" value="F:amino acid transmembrane transporter activity"/>
    <property type="evidence" value="ECO:0007669"/>
    <property type="project" value="TreeGrafter"/>
</dbReference>
<gene>
    <name evidence="7" type="primary">argO</name>
    <name evidence="7" type="ORF">NCTC12221_00249</name>
</gene>
<evidence type="ECO:0000256" key="3">
    <source>
        <dbReference type="ARBA" id="ARBA00022692"/>
    </source>
</evidence>
<evidence type="ECO:0000256" key="4">
    <source>
        <dbReference type="ARBA" id="ARBA00022989"/>
    </source>
</evidence>
<evidence type="ECO:0000256" key="5">
    <source>
        <dbReference type="ARBA" id="ARBA00023136"/>
    </source>
</evidence>
<dbReference type="PANTHER" id="PTHR30086">
    <property type="entry name" value="ARGININE EXPORTER PROTEIN ARGO"/>
    <property type="match status" value="1"/>
</dbReference>
<dbReference type="Proteomes" id="UP000255335">
    <property type="component" value="Unassembled WGS sequence"/>
</dbReference>
<feature type="transmembrane region" description="Helical" evidence="6">
    <location>
        <begin position="36"/>
        <end position="60"/>
    </location>
</feature>
<reference evidence="7 8" key="1">
    <citation type="submission" date="2018-06" db="EMBL/GenBank/DDBJ databases">
        <authorList>
            <consortium name="Pathogen Informatics"/>
            <person name="Doyle S."/>
        </authorList>
    </citation>
    <scope>NUCLEOTIDE SEQUENCE [LARGE SCALE GENOMIC DNA]</scope>
    <source>
        <strain evidence="7 8">NCTC12221</strain>
    </source>
</reference>
<proteinExistence type="predicted"/>
<keyword evidence="2" id="KW-1003">Cell membrane</keyword>
<dbReference type="Pfam" id="PF01810">
    <property type="entry name" value="LysE"/>
    <property type="match status" value="1"/>
</dbReference>
<dbReference type="GO" id="GO:0005886">
    <property type="term" value="C:plasma membrane"/>
    <property type="evidence" value="ECO:0007669"/>
    <property type="project" value="UniProtKB-SubCell"/>
</dbReference>
<protein>
    <submittedName>
        <fullName evidence="7">Lysine exporter protein</fullName>
    </submittedName>
</protein>
<dbReference type="RefSeq" id="WP_115025649.1">
    <property type="nucleotide sequence ID" value="NZ_UGHZ01000001.1"/>
</dbReference>
<dbReference type="EMBL" id="UGHZ01000001">
    <property type="protein sequence ID" value="STP08830.1"/>
    <property type="molecule type" value="Genomic_DNA"/>
</dbReference>
<evidence type="ECO:0000313" key="7">
    <source>
        <dbReference type="EMBL" id="STP08830.1"/>
    </source>
</evidence>
<feature type="transmembrane region" description="Helical" evidence="6">
    <location>
        <begin position="177"/>
        <end position="201"/>
    </location>
</feature>
<accession>A0A377JM16</accession>
<feature type="transmembrane region" description="Helical" evidence="6">
    <location>
        <begin position="66"/>
        <end position="85"/>
    </location>
</feature>
<feature type="transmembrane region" description="Helical" evidence="6">
    <location>
        <begin position="146"/>
        <end position="165"/>
    </location>
</feature>
<evidence type="ECO:0000256" key="1">
    <source>
        <dbReference type="ARBA" id="ARBA00004651"/>
    </source>
</evidence>
<feature type="transmembrane region" description="Helical" evidence="6">
    <location>
        <begin position="6"/>
        <end position="24"/>
    </location>
</feature>
<dbReference type="InterPro" id="IPR001123">
    <property type="entry name" value="LeuE-type"/>
</dbReference>
<dbReference type="AlphaFoldDB" id="A0A377JM16"/>
<keyword evidence="3 6" id="KW-0812">Transmembrane</keyword>
<keyword evidence="4 6" id="KW-1133">Transmembrane helix</keyword>
<evidence type="ECO:0000256" key="2">
    <source>
        <dbReference type="ARBA" id="ARBA00022475"/>
    </source>
</evidence>